<dbReference type="Proteomes" id="UP000480350">
    <property type="component" value="Unassembled WGS sequence"/>
</dbReference>
<reference evidence="1 2" key="2">
    <citation type="submission" date="2020-03" db="EMBL/GenBank/DDBJ databases">
        <title>Kangsaoukella pontilimi gen. nov., sp. nov., a new member of the family Rhodobacteraceae isolated from a tidal mudflat.</title>
        <authorList>
            <person name="Kim I.S."/>
        </authorList>
    </citation>
    <scope>NUCLEOTIDE SEQUENCE [LARGE SCALE GENOMIC DNA]</scope>
    <source>
        <strain evidence="1 2">GH1-50</strain>
    </source>
</reference>
<keyword evidence="2" id="KW-1185">Reference proteome</keyword>
<gene>
    <name evidence="1" type="ORF">GQ651_05685</name>
</gene>
<dbReference type="EMBL" id="WUPT01000001">
    <property type="protein sequence ID" value="MXQ07334.1"/>
    <property type="molecule type" value="Genomic_DNA"/>
</dbReference>
<evidence type="ECO:0000313" key="1">
    <source>
        <dbReference type="EMBL" id="MXQ07334.1"/>
    </source>
</evidence>
<dbReference type="RefSeq" id="WP_160763211.1">
    <property type="nucleotide sequence ID" value="NZ_WUPT01000001.1"/>
</dbReference>
<proteinExistence type="predicted"/>
<organism evidence="1 2">
    <name type="scientific">Kangsaoukella pontilimi</name>
    <dbReference type="NCBI Taxonomy" id="2691042"/>
    <lineage>
        <taxon>Bacteria</taxon>
        <taxon>Pseudomonadati</taxon>
        <taxon>Pseudomonadota</taxon>
        <taxon>Alphaproteobacteria</taxon>
        <taxon>Rhodobacterales</taxon>
        <taxon>Paracoccaceae</taxon>
        <taxon>Kangsaoukella</taxon>
    </lineage>
</organism>
<sequence>MNAFHAFDFGYGIAHFDFGLAESGDLVPDFDIYDPDDRKSTFVLDEDTGLLVKSA</sequence>
<comment type="caution">
    <text evidence="1">The sequence shown here is derived from an EMBL/GenBank/DDBJ whole genome shotgun (WGS) entry which is preliminary data.</text>
</comment>
<evidence type="ECO:0000313" key="2">
    <source>
        <dbReference type="Proteomes" id="UP000480350"/>
    </source>
</evidence>
<accession>A0A7C9MW41</accession>
<dbReference type="AlphaFoldDB" id="A0A7C9MW41"/>
<name>A0A7C9MW41_9RHOB</name>
<reference evidence="1 2" key="1">
    <citation type="submission" date="2019-12" db="EMBL/GenBank/DDBJ databases">
        <authorList>
            <person name="Lee S.D."/>
        </authorList>
    </citation>
    <scope>NUCLEOTIDE SEQUENCE [LARGE SCALE GENOMIC DNA]</scope>
    <source>
        <strain evidence="1 2">GH1-50</strain>
    </source>
</reference>
<protein>
    <submittedName>
        <fullName evidence="1">Uncharacterized protein</fullName>
    </submittedName>
</protein>